<evidence type="ECO:0000313" key="12">
    <source>
        <dbReference type="EMBL" id="KAK8744871.1"/>
    </source>
</evidence>
<dbReference type="SMART" id="SM00631">
    <property type="entry name" value="Zn_pept"/>
    <property type="match status" value="1"/>
</dbReference>
<dbReference type="Proteomes" id="UP001445076">
    <property type="component" value="Unassembled WGS sequence"/>
</dbReference>
<dbReference type="Gene3D" id="3.40.630.10">
    <property type="entry name" value="Zn peptidases"/>
    <property type="match status" value="1"/>
</dbReference>
<dbReference type="GO" id="GO:0004181">
    <property type="term" value="F:metallocarboxypeptidase activity"/>
    <property type="evidence" value="ECO:0007669"/>
    <property type="project" value="InterPro"/>
</dbReference>
<dbReference type="EMBL" id="JARKIK010000021">
    <property type="protein sequence ID" value="KAK8744871.1"/>
    <property type="molecule type" value="Genomic_DNA"/>
</dbReference>
<evidence type="ECO:0000256" key="2">
    <source>
        <dbReference type="ARBA" id="ARBA00005988"/>
    </source>
</evidence>
<dbReference type="FunFam" id="3.40.630.10:FF:000084">
    <property type="entry name" value="Carboxypeptidase B2"/>
    <property type="match status" value="1"/>
</dbReference>
<dbReference type="PRINTS" id="PR00765">
    <property type="entry name" value="CRBOXYPTASEA"/>
</dbReference>
<dbReference type="SUPFAM" id="SSF53187">
    <property type="entry name" value="Zn-dependent exopeptidases"/>
    <property type="match status" value="1"/>
</dbReference>
<feature type="domain" description="Peptidase M14" evidence="11">
    <location>
        <begin position="58"/>
        <end position="356"/>
    </location>
</feature>
<evidence type="ECO:0000256" key="9">
    <source>
        <dbReference type="ARBA" id="ARBA00023049"/>
    </source>
</evidence>
<feature type="active site" description="Proton donor/acceptor" evidence="10">
    <location>
        <position position="334"/>
    </location>
</feature>
<evidence type="ECO:0000256" key="6">
    <source>
        <dbReference type="ARBA" id="ARBA00022729"/>
    </source>
</evidence>
<evidence type="ECO:0000256" key="3">
    <source>
        <dbReference type="ARBA" id="ARBA00022645"/>
    </source>
</evidence>
<keyword evidence="6" id="KW-0732">Signal</keyword>
<evidence type="ECO:0000259" key="11">
    <source>
        <dbReference type="PROSITE" id="PS52035"/>
    </source>
</evidence>
<keyword evidence="13" id="KW-1185">Reference proteome</keyword>
<dbReference type="GO" id="GO:0006508">
    <property type="term" value="P:proteolysis"/>
    <property type="evidence" value="ECO:0007669"/>
    <property type="project" value="UniProtKB-KW"/>
</dbReference>
<proteinExistence type="inferred from homology"/>
<keyword evidence="4" id="KW-0645">Protease</keyword>
<keyword evidence="3" id="KW-0121">Carboxypeptidase</keyword>
<feature type="non-terminal residue" evidence="12">
    <location>
        <position position="356"/>
    </location>
</feature>
<evidence type="ECO:0000256" key="10">
    <source>
        <dbReference type="PROSITE-ProRule" id="PRU01379"/>
    </source>
</evidence>
<keyword evidence="9" id="KW-0482">Metalloprotease</keyword>
<accession>A0AAW0XYG5</accession>
<evidence type="ECO:0000256" key="7">
    <source>
        <dbReference type="ARBA" id="ARBA00022801"/>
    </source>
</evidence>
<sequence length="356" mass="40233">PESLSEVNYNLQNAGVHYLVLIHDLATYLRDHEVIKLRRGNIGQTCTSSSCPAPLTDAYMTFEQIEWYLRHLATHPRVEVTSIGKSVEGRNIWLVHIMPATTCRGGRSAAVMPRHHQRQKHYRAAKARSIWLEAGLHAREWISVSVALQLIHNMVRECSVGRAVHVYVVPMANPDGYVYTWTHQRMWRKNRRRNHGSNCDGVDLNRNWDFQFGVGASSSPCSEIYQGPSSFSEPETQSLRDAMHQVNSVSKLMLVLALHSYGQLLLYPFGHTTEPAPHTPAMRRLGNIFAQHAKVGSGTVYDVMNSATGLYFSSGSTDDWAKGVLNTKFVYTLELRNKVTFLLNADQIFPTGQEVW</sequence>
<dbReference type="PROSITE" id="PS52035">
    <property type="entry name" value="PEPTIDASE_M14"/>
    <property type="match status" value="1"/>
</dbReference>
<reference evidence="12 13" key="1">
    <citation type="journal article" date="2024" name="BMC Genomics">
        <title>Genome assembly of redclaw crayfish (Cherax quadricarinatus) provides insights into its immune adaptation and hypoxia tolerance.</title>
        <authorList>
            <person name="Liu Z."/>
            <person name="Zheng J."/>
            <person name="Li H."/>
            <person name="Fang K."/>
            <person name="Wang S."/>
            <person name="He J."/>
            <person name="Zhou D."/>
            <person name="Weng S."/>
            <person name="Chi M."/>
            <person name="Gu Z."/>
            <person name="He J."/>
            <person name="Li F."/>
            <person name="Wang M."/>
        </authorList>
    </citation>
    <scope>NUCLEOTIDE SEQUENCE [LARGE SCALE GENOMIC DNA]</scope>
    <source>
        <strain evidence="12">ZL_2023a</strain>
    </source>
</reference>
<keyword evidence="5" id="KW-0479">Metal-binding</keyword>
<dbReference type="PANTHER" id="PTHR11705">
    <property type="entry name" value="PROTEASE FAMILY M14 CARBOXYPEPTIDASE A,B"/>
    <property type="match status" value="1"/>
</dbReference>
<dbReference type="PANTHER" id="PTHR11705:SF89">
    <property type="entry name" value="PEPTIDASE M14 CARBOXYPEPTIDASE A DOMAIN-CONTAINING PROTEIN"/>
    <property type="match status" value="1"/>
</dbReference>
<dbReference type="GO" id="GO:0005615">
    <property type="term" value="C:extracellular space"/>
    <property type="evidence" value="ECO:0007669"/>
    <property type="project" value="TreeGrafter"/>
</dbReference>
<evidence type="ECO:0000256" key="4">
    <source>
        <dbReference type="ARBA" id="ARBA00022670"/>
    </source>
</evidence>
<keyword evidence="8" id="KW-0862">Zinc</keyword>
<feature type="non-terminal residue" evidence="12">
    <location>
        <position position="1"/>
    </location>
</feature>
<name>A0AAW0XYG5_CHEQU</name>
<dbReference type="InterPro" id="IPR000834">
    <property type="entry name" value="Peptidase_M14"/>
</dbReference>
<evidence type="ECO:0000313" key="13">
    <source>
        <dbReference type="Proteomes" id="UP001445076"/>
    </source>
</evidence>
<evidence type="ECO:0000256" key="5">
    <source>
        <dbReference type="ARBA" id="ARBA00022723"/>
    </source>
</evidence>
<evidence type="ECO:0000256" key="8">
    <source>
        <dbReference type="ARBA" id="ARBA00022833"/>
    </source>
</evidence>
<evidence type="ECO:0000256" key="1">
    <source>
        <dbReference type="ARBA" id="ARBA00001947"/>
    </source>
</evidence>
<dbReference type="GO" id="GO:0008270">
    <property type="term" value="F:zinc ion binding"/>
    <property type="evidence" value="ECO:0007669"/>
    <property type="project" value="InterPro"/>
</dbReference>
<gene>
    <name evidence="12" type="ORF">OTU49_000658</name>
</gene>
<keyword evidence="7" id="KW-0378">Hydrolase</keyword>
<comment type="similarity">
    <text evidence="2 10">Belongs to the peptidase M14 family.</text>
</comment>
<comment type="caution">
    <text evidence="12">The sequence shown here is derived from an EMBL/GenBank/DDBJ whole genome shotgun (WGS) entry which is preliminary data.</text>
</comment>
<protein>
    <recommendedName>
        <fullName evidence="11">Peptidase M14 domain-containing protein</fullName>
    </recommendedName>
</protein>
<dbReference type="Pfam" id="PF00246">
    <property type="entry name" value="Peptidase_M14"/>
    <property type="match status" value="1"/>
</dbReference>
<dbReference type="AlphaFoldDB" id="A0AAW0XYG5"/>
<comment type="cofactor">
    <cofactor evidence="1">
        <name>Zn(2+)</name>
        <dbReference type="ChEBI" id="CHEBI:29105"/>
    </cofactor>
</comment>
<organism evidence="12 13">
    <name type="scientific">Cherax quadricarinatus</name>
    <name type="common">Australian red claw crayfish</name>
    <dbReference type="NCBI Taxonomy" id="27406"/>
    <lineage>
        <taxon>Eukaryota</taxon>
        <taxon>Metazoa</taxon>
        <taxon>Ecdysozoa</taxon>
        <taxon>Arthropoda</taxon>
        <taxon>Crustacea</taxon>
        <taxon>Multicrustacea</taxon>
        <taxon>Malacostraca</taxon>
        <taxon>Eumalacostraca</taxon>
        <taxon>Eucarida</taxon>
        <taxon>Decapoda</taxon>
        <taxon>Pleocyemata</taxon>
        <taxon>Astacidea</taxon>
        <taxon>Parastacoidea</taxon>
        <taxon>Parastacidae</taxon>
        <taxon>Cherax</taxon>
    </lineage>
</organism>